<evidence type="ECO:0000313" key="2">
    <source>
        <dbReference type="Proteomes" id="UP000316624"/>
    </source>
</evidence>
<dbReference type="CDD" id="cd07821">
    <property type="entry name" value="PYR_PYL_RCAR_like"/>
    <property type="match status" value="1"/>
</dbReference>
<dbReference type="AlphaFoldDB" id="A0A562KEY3"/>
<comment type="caution">
    <text evidence="1">The sequence shown here is derived from an EMBL/GenBank/DDBJ whole genome shotgun (WGS) entry which is preliminary data.</text>
</comment>
<dbReference type="RefSeq" id="WP_021245434.1">
    <property type="nucleotide sequence ID" value="NZ_JACIIY010000004.1"/>
</dbReference>
<dbReference type="Pfam" id="PF10604">
    <property type="entry name" value="Polyketide_cyc2"/>
    <property type="match status" value="1"/>
</dbReference>
<evidence type="ECO:0000313" key="1">
    <source>
        <dbReference type="EMBL" id="TWH93793.1"/>
    </source>
</evidence>
<dbReference type="EMBL" id="VLKK01000006">
    <property type="protein sequence ID" value="TWH93793.1"/>
    <property type="molecule type" value="Genomic_DNA"/>
</dbReference>
<gene>
    <name evidence="1" type="ORF">IQ35_02003</name>
</gene>
<dbReference type="Proteomes" id="UP000316624">
    <property type="component" value="Unassembled WGS sequence"/>
</dbReference>
<dbReference type="SUPFAM" id="SSF55961">
    <property type="entry name" value="Bet v1-like"/>
    <property type="match status" value="1"/>
</dbReference>
<dbReference type="InterPro" id="IPR023393">
    <property type="entry name" value="START-like_dom_sf"/>
</dbReference>
<reference evidence="1 2" key="1">
    <citation type="journal article" date="2015" name="Stand. Genomic Sci.">
        <title>Genomic Encyclopedia of Bacterial and Archaeal Type Strains, Phase III: the genomes of soil and plant-associated and newly described type strains.</title>
        <authorList>
            <person name="Whitman W.B."/>
            <person name="Woyke T."/>
            <person name="Klenk H.P."/>
            <person name="Zhou Y."/>
            <person name="Lilburn T.G."/>
            <person name="Beck B.J."/>
            <person name="De Vos P."/>
            <person name="Vandamme P."/>
            <person name="Eisen J.A."/>
            <person name="Garrity G."/>
            <person name="Hugenholtz P."/>
            <person name="Kyrpides N.C."/>
        </authorList>
    </citation>
    <scope>NUCLEOTIDE SEQUENCE [LARGE SCALE GENOMIC DNA]</scope>
    <source>
        <strain evidence="1 2">CGMCC 1.7748</strain>
    </source>
</reference>
<proteinExistence type="predicted"/>
<dbReference type="Gene3D" id="3.30.530.20">
    <property type="match status" value="1"/>
</dbReference>
<accession>A0A562KEY3</accession>
<keyword evidence="2" id="KW-1185">Reference proteome</keyword>
<protein>
    <submittedName>
        <fullName evidence="1">Polyketide cyclase/dehydrase/lipid transport protein</fullName>
    </submittedName>
</protein>
<name>A0A562KEY3_SPHWJ</name>
<sequence length="170" mass="18472">MANFKRGSAFSSGEVNASADAIWAILRDWPAVMKWAAKGPDAPAPLTDTTLKEGSRVDVLPCTRVCHFAPDSGFPPTFEETLIHADPEARRIYYNVEGVAAGGMRNYLATTIVEDLGANRARITCESRFDVPEDGDPDFVKGFLEKVYSMSVIQGMERVAQQEQAAVAAS</sequence>
<organism evidence="1 2">
    <name type="scientific">Sphingobium wenxiniae (strain DSM 21828 / CGMCC 1.7748 / JZ-1)</name>
    <dbReference type="NCBI Taxonomy" id="595605"/>
    <lineage>
        <taxon>Bacteria</taxon>
        <taxon>Pseudomonadati</taxon>
        <taxon>Pseudomonadota</taxon>
        <taxon>Alphaproteobacteria</taxon>
        <taxon>Sphingomonadales</taxon>
        <taxon>Sphingomonadaceae</taxon>
        <taxon>Sphingobium</taxon>
    </lineage>
</organism>
<dbReference type="InterPro" id="IPR019587">
    <property type="entry name" value="Polyketide_cyclase/dehydratase"/>
</dbReference>